<keyword evidence="2" id="KW-1133">Transmembrane helix</keyword>
<name>A0A1G6Z1Z0_9BRAD</name>
<evidence type="ECO:0008006" key="5">
    <source>
        <dbReference type="Google" id="ProtNLM"/>
    </source>
</evidence>
<dbReference type="Gene3D" id="1.20.1480.30">
    <property type="entry name" value="Designed four-helix bundle protein"/>
    <property type="match status" value="1"/>
</dbReference>
<proteinExistence type="predicted"/>
<gene>
    <name evidence="3" type="ORF">SAMN05216337_1017159</name>
</gene>
<evidence type="ECO:0000256" key="1">
    <source>
        <dbReference type="SAM" id="Coils"/>
    </source>
</evidence>
<feature type="coiled-coil region" evidence="1">
    <location>
        <begin position="38"/>
        <end position="65"/>
    </location>
</feature>
<evidence type="ECO:0000256" key="2">
    <source>
        <dbReference type="SAM" id="Phobius"/>
    </source>
</evidence>
<dbReference type="AlphaFoldDB" id="A0A1G6Z1Z0"/>
<reference evidence="3 4" key="1">
    <citation type="submission" date="2016-10" db="EMBL/GenBank/DDBJ databases">
        <authorList>
            <person name="de Groot N.N."/>
        </authorList>
    </citation>
    <scope>NUCLEOTIDE SEQUENCE [LARGE SCALE GENOMIC DNA]</scope>
    <source>
        <strain evidence="3 4">R5</strain>
    </source>
</reference>
<protein>
    <recommendedName>
        <fullName evidence="5">DUF1515 domain-containing protein</fullName>
    </recommendedName>
</protein>
<sequence length="133" mass="15002">MTDQEVDKVSSAIGALRATVQHLVSQWEHNDRNATEGRRKLHEKVETLTNEVTKLTTRVDFMAEELKAMKPAIGRVEHIEDDIEAMKPQVAIFDQQHQQGIGSKRMLTLIWTGIAAFIGAATTALFHMIWPKP</sequence>
<feature type="transmembrane region" description="Helical" evidence="2">
    <location>
        <begin position="106"/>
        <end position="130"/>
    </location>
</feature>
<evidence type="ECO:0000313" key="3">
    <source>
        <dbReference type="EMBL" id="SDD95937.1"/>
    </source>
</evidence>
<keyword evidence="2" id="KW-0472">Membrane</keyword>
<evidence type="ECO:0000313" key="4">
    <source>
        <dbReference type="Proteomes" id="UP000199245"/>
    </source>
</evidence>
<organism evidence="3 4">
    <name type="scientific">Bradyrhizobium brasilense</name>
    <dbReference type="NCBI Taxonomy" id="1419277"/>
    <lineage>
        <taxon>Bacteria</taxon>
        <taxon>Pseudomonadati</taxon>
        <taxon>Pseudomonadota</taxon>
        <taxon>Alphaproteobacteria</taxon>
        <taxon>Hyphomicrobiales</taxon>
        <taxon>Nitrobacteraceae</taxon>
        <taxon>Bradyrhizobium</taxon>
    </lineage>
</organism>
<keyword evidence="2" id="KW-0812">Transmembrane</keyword>
<dbReference type="Proteomes" id="UP000199245">
    <property type="component" value="Unassembled WGS sequence"/>
</dbReference>
<dbReference type="RefSeq" id="WP_092084108.1">
    <property type="nucleotide sequence ID" value="NZ_FMZW01000017.1"/>
</dbReference>
<dbReference type="EMBL" id="FMZW01000017">
    <property type="protein sequence ID" value="SDD95937.1"/>
    <property type="molecule type" value="Genomic_DNA"/>
</dbReference>
<accession>A0A1G6Z1Z0</accession>
<keyword evidence="1" id="KW-0175">Coiled coil</keyword>